<name>A0A4Y2S188_ARAVE</name>
<evidence type="ECO:0000313" key="2">
    <source>
        <dbReference type="Proteomes" id="UP000499080"/>
    </source>
</evidence>
<comment type="caution">
    <text evidence="1">The sequence shown here is derived from an EMBL/GenBank/DDBJ whole genome shotgun (WGS) entry which is preliminary data.</text>
</comment>
<protein>
    <submittedName>
        <fullName evidence="1">Uncharacterized protein</fullName>
    </submittedName>
</protein>
<gene>
    <name evidence="1" type="ORF">AVEN_154317_1</name>
</gene>
<organism evidence="1 2">
    <name type="scientific">Araneus ventricosus</name>
    <name type="common">Orbweaver spider</name>
    <name type="synonym">Epeira ventricosa</name>
    <dbReference type="NCBI Taxonomy" id="182803"/>
    <lineage>
        <taxon>Eukaryota</taxon>
        <taxon>Metazoa</taxon>
        <taxon>Ecdysozoa</taxon>
        <taxon>Arthropoda</taxon>
        <taxon>Chelicerata</taxon>
        <taxon>Arachnida</taxon>
        <taxon>Araneae</taxon>
        <taxon>Araneomorphae</taxon>
        <taxon>Entelegynae</taxon>
        <taxon>Araneoidea</taxon>
        <taxon>Araneidae</taxon>
        <taxon>Araneus</taxon>
    </lineage>
</organism>
<proteinExistence type="predicted"/>
<keyword evidence="2" id="KW-1185">Reference proteome</keyword>
<dbReference type="Proteomes" id="UP000499080">
    <property type="component" value="Unassembled WGS sequence"/>
</dbReference>
<accession>A0A4Y2S188</accession>
<evidence type="ECO:0000313" key="1">
    <source>
        <dbReference type="EMBL" id="GBN81356.1"/>
    </source>
</evidence>
<reference evidence="1 2" key="1">
    <citation type="journal article" date="2019" name="Sci. Rep.">
        <title>Orb-weaving spider Araneus ventricosus genome elucidates the spidroin gene catalogue.</title>
        <authorList>
            <person name="Kono N."/>
            <person name="Nakamura H."/>
            <person name="Ohtoshi R."/>
            <person name="Moran D.A.P."/>
            <person name="Shinohara A."/>
            <person name="Yoshida Y."/>
            <person name="Fujiwara M."/>
            <person name="Mori M."/>
            <person name="Tomita M."/>
            <person name="Arakawa K."/>
        </authorList>
    </citation>
    <scope>NUCLEOTIDE SEQUENCE [LARGE SCALE GENOMIC DNA]</scope>
</reference>
<dbReference type="EMBL" id="BGPR01019234">
    <property type="protein sequence ID" value="GBN81356.1"/>
    <property type="molecule type" value="Genomic_DNA"/>
</dbReference>
<dbReference type="AlphaFoldDB" id="A0A4Y2S188"/>
<sequence>MGPIQWNRVSNLECSNPEAKTFLATCPLAVASFMALSFFKPLSMTPGAELYPVFCNLTSNSWKRSAGCLSKFGGHSKTKTVIKILMNQ</sequence>